<keyword evidence="2" id="KW-1185">Reference proteome</keyword>
<comment type="caution">
    <text evidence="1">The sequence shown here is derived from an EMBL/GenBank/DDBJ whole genome shotgun (WGS) entry which is preliminary data.</text>
</comment>
<dbReference type="Gene3D" id="3.40.50.300">
    <property type="entry name" value="P-loop containing nucleotide triphosphate hydrolases"/>
    <property type="match status" value="1"/>
</dbReference>
<dbReference type="GO" id="GO:0000028">
    <property type="term" value="P:ribosomal small subunit assembly"/>
    <property type="evidence" value="ECO:0007669"/>
    <property type="project" value="TreeGrafter"/>
</dbReference>
<dbReference type="SUPFAM" id="SSF52540">
    <property type="entry name" value="P-loop containing nucleoside triphosphate hydrolases"/>
    <property type="match status" value="1"/>
</dbReference>
<evidence type="ECO:0000313" key="1">
    <source>
        <dbReference type="EMBL" id="RPF27720.1"/>
    </source>
</evidence>
<evidence type="ECO:0000313" key="2">
    <source>
        <dbReference type="Proteomes" id="UP000280726"/>
    </source>
</evidence>
<reference evidence="1 2" key="1">
    <citation type="submission" date="2018-11" db="EMBL/GenBank/DDBJ databases">
        <title>Sequencing the genomes of 1000 actinobacteria strains.</title>
        <authorList>
            <person name="Klenk H.-P."/>
        </authorList>
    </citation>
    <scope>NUCLEOTIDE SEQUENCE [LARGE SCALE GENOMIC DNA]</scope>
    <source>
        <strain evidence="1 2">DSM 14418</strain>
    </source>
</reference>
<name>A0A3N4Z916_9MICO</name>
<dbReference type="PANTHER" id="PTHR42698">
    <property type="entry name" value="GTPASE ERA"/>
    <property type="match status" value="1"/>
</dbReference>
<dbReference type="GO" id="GO:0005829">
    <property type="term" value="C:cytosol"/>
    <property type="evidence" value="ECO:0007669"/>
    <property type="project" value="TreeGrafter"/>
</dbReference>
<sequence length="517" mass="52818">MTTDAPDSALRAPRLDVVTDLRAEIDRAAFPLELPGAAGLRALREQLLTQIDARLLPRLARLARTAGPAVVVLGGSSGAGKSSLLNAVVGREVSEAGVLRPTTRRAVLAVHPDDAAALSGGPLERLADVVVDEGVPRGLALLDAPDLDSVHPHNRSLSAQLLETADLWVFTTTASRYGDAAAWHQLTAAHERGITTAVVLNRVPGHVLAPVRADLLARMDDLGLGSAPLFVVPDAGALDGPLPGGLADELGAWLRLLAASHQGEGLAGRTTRGVWAALREQLLDLAVGLDDQVEAADALRSAVHHAAQAPAEGVADALRAGRAGAGAPTTRWVSLASTGGPLAPLVDKRLRPGRRAAAVAARSAAAAELGGEVGAALEVVLADAVASATDAVRRAWHARELGAEQVEVEVPADRTHEVVARWRADVRAVVAAPAGVLDDDGIAGLVQAGAAGVAGAAEAAAALVGAEAVPRARESLAGVAAEAVRSVVQPFLDAVEELPVTSGTGLRLRASELKEHA</sequence>
<dbReference type="GO" id="GO:0005525">
    <property type="term" value="F:GTP binding"/>
    <property type="evidence" value="ECO:0007669"/>
    <property type="project" value="InterPro"/>
</dbReference>
<dbReference type="Proteomes" id="UP000280726">
    <property type="component" value="Unassembled WGS sequence"/>
</dbReference>
<dbReference type="EMBL" id="RKRA01000001">
    <property type="protein sequence ID" value="RPF27720.1"/>
    <property type="molecule type" value="Genomic_DNA"/>
</dbReference>
<dbReference type="InterPro" id="IPR005662">
    <property type="entry name" value="GTPase_Era-like"/>
</dbReference>
<gene>
    <name evidence="1" type="ORF">EDD32_2214</name>
</gene>
<proteinExistence type="predicted"/>
<dbReference type="GO" id="GO:0043024">
    <property type="term" value="F:ribosomal small subunit binding"/>
    <property type="evidence" value="ECO:0007669"/>
    <property type="project" value="TreeGrafter"/>
</dbReference>
<dbReference type="AlphaFoldDB" id="A0A3N4Z916"/>
<accession>A0A3N4Z916</accession>
<dbReference type="GO" id="GO:0019843">
    <property type="term" value="F:rRNA binding"/>
    <property type="evidence" value="ECO:0007669"/>
    <property type="project" value="TreeGrafter"/>
</dbReference>
<organism evidence="1 2">
    <name type="scientific">Georgenia muralis</name>
    <dbReference type="NCBI Taxonomy" id="154117"/>
    <lineage>
        <taxon>Bacteria</taxon>
        <taxon>Bacillati</taxon>
        <taxon>Actinomycetota</taxon>
        <taxon>Actinomycetes</taxon>
        <taxon>Micrococcales</taxon>
        <taxon>Bogoriellaceae</taxon>
        <taxon>Georgenia</taxon>
    </lineage>
</organism>
<dbReference type="RefSeq" id="WP_170175268.1">
    <property type="nucleotide sequence ID" value="NZ_RKRA01000001.1"/>
</dbReference>
<dbReference type="PANTHER" id="PTHR42698:SF1">
    <property type="entry name" value="GTPASE ERA, MITOCHONDRIAL"/>
    <property type="match status" value="1"/>
</dbReference>
<dbReference type="InterPro" id="IPR027417">
    <property type="entry name" value="P-loop_NTPase"/>
</dbReference>
<protein>
    <submittedName>
        <fullName evidence="1">Dynamin family protein</fullName>
    </submittedName>
</protein>
<dbReference type="CDD" id="cd00882">
    <property type="entry name" value="Ras_like_GTPase"/>
    <property type="match status" value="1"/>
</dbReference>